<dbReference type="WBParaSite" id="ASIM_0000804701-mRNA-1">
    <property type="protein sequence ID" value="ASIM_0000804701-mRNA-1"/>
    <property type="gene ID" value="ASIM_0000804701"/>
</dbReference>
<evidence type="ECO:0000313" key="1">
    <source>
        <dbReference type="EMBL" id="VDK30095.1"/>
    </source>
</evidence>
<dbReference type="Proteomes" id="UP000267096">
    <property type="component" value="Unassembled WGS sequence"/>
</dbReference>
<sequence length="86" mass="9768">MKLADDAVFRDDISSAVLYAMDIFTGKVINKSNRVDLRRKVSTYLPTLIDRLLSLTTAGLENGKVMHLVDHYRVFLPLFAQKNLLT</sequence>
<organism evidence="3">
    <name type="scientific">Anisakis simplex</name>
    <name type="common">Herring worm</name>
    <dbReference type="NCBI Taxonomy" id="6269"/>
    <lineage>
        <taxon>Eukaryota</taxon>
        <taxon>Metazoa</taxon>
        <taxon>Ecdysozoa</taxon>
        <taxon>Nematoda</taxon>
        <taxon>Chromadorea</taxon>
        <taxon>Rhabditida</taxon>
        <taxon>Spirurina</taxon>
        <taxon>Ascaridomorpha</taxon>
        <taxon>Ascaridoidea</taxon>
        <taxon>Anisakidae</taxon>
        <taxon>Anisakis</taxon>
        <taxon>Anisakis simplex complex</taxon>
    </lineage>
</organism>
<name>A0A0M3JK74_ANISI</name>
<keyword evidence="2" id="KW-1185">Reference proteome</keyword>
<proteinExistence type="predicted"/>
<dbReference type="OrthoDB" id="5861375at2759"/>
<reference evidence="3" key="1">
    <citation type="submission" date="2017-02" db="UniProtKB">
        <authorList>
            <consortium name="WormBaseParasite"/>
        </authorList>
    </citation>
    <scope>IDENTIFICATION</scope>
</reference>
<protein>
    <submittedName>
        <fullName evidence="3">TetR_C_7 domain-containing protein</fullName>
    </submittedName>
</protein>
<dbReference type="AlphaFoldDB" id="A0A0M3JK74"/>
<accession>A0A0M3JK74</accession>
<dbReference type="EMBL" id="UYRR01019711">
    <property type="protein sequence ID" value="VDK30095.1"/>
    <property type="molecule type" value="Genomic_DNA"/>
</dbReference>
<evidence type="ECO:0000313" key="3">
    <source>
        <dbReference type="WBParaSite" id="ASIM_0000804701-mRNA-1"/>
    </source>
</evidence>
<evidence type="ECO:0000313" key="2">
    <source>
        <dbReference type="Proteomes" id="UP000267096"/>
    </source>
</evidence>
<gene>
    <name evidence="1" type="ORF">ASIM_LOCUS7803</name>
</gene>
<reference evidence="1 2" key="2">
    <citation type="submission" date="2018-11" db="EMBL/GenBank/DDBJ databases">
        <authorList>
            <consortium name="Pathogen Informatics"/>
        </authorList>
    </citation>
    <scope>NUCLEOTIDE SEQUENCE [LARGE SCALE GENOMIC DNA]</scope>
</reference>